<feature type="region of interest" description="Disordered" evidence="1">
    <location>
        <begin position="1"/>
        <end position="30"/>
    </location>
</feature>
<dbReference type="RefSeq" id="XP_007771649.1">
    <property type="nucleotide sequence ID" value="XM_007773459.1"/>
</dbReference>
<protein>
    <submittedName>
        <fullName evidence="2">Uncharacterized protein</fullName>
    </submittedName>
</protein>
<proteinExistence type="predicted"/>
<reference evidence="3" key="1">
    <citation type="journal article" date="2012" name="Science">
        <title>The Paleozoic origin of enzymatic lignin decomposition reconstructed from 31 fungal genomes.</title>
        <authorList>
            <person name="Floudas D."/>
            <person name="Binder M."/>
            <person name="Riley R."/>
            <person name="Barry K."/>
            <person name="Blanchette R.A."/>
            <person name="Henrissat B."/>
            <person name="Martinez A.T."/>
            <person name="Otillar R."/>
            <person name="Spatafora J.W."/>
            <person name="Yadav J.S."/>
            <person name="Aerts A."/>
            <person name="Benoit I."/>
            <person name="Boyd A."/>
            <person name="Carlson A."/>
            <person name="Copeland A."/>
            <person name="Coutinho P.M."/>
            <person name="de Vries R.P."/>
            <person name="Ferreira P."/>
            <person name="Findley K."/>
            <person name="Foster B."/>
            <person name="Gaskell J."/>
            <person name="Glotzer D."/>
            <person name="Gorecki P."/>
            <person name="Heitman J."/>
            <person name="Hesse C."/>
            <person name="Hori C."/>
            <person name="Igarashi K."/>
            <person name="Jurgens J.A."/>
            <person name="Kallen N."/>
            <person name="Kersten P."/>
            <person name="Kohler A."/>
            <person name="Kuees U."/>
            <person name="Kumar T.K.A."/>
            <person name="Kuo A."/>
            <person name="LaButti K."/>
            <person name="Larrondo L.F."/>
            <person name="Lindquist E."/>
            <person name="Ling A."/>
            <person name="Lombard V."/>
            <person name="Lucas S."/>
            <person name="Lundell T."/>
            <person name="Martin R."/>
            <person name="McLaughlin D.J."/>
            <person name="Morgenstern I."/>
            <person name="Morin E."/>
            <person name="Murat C."/>
            <person name="Nagy L.G."/>
            <person name="Nolan M."/>
            <person name="Ohm R.A."/>
            <person name="Patyshakuliyeva A."/>
            <person name="Rokas A."/>
            <person name="Ruiz-Duenas F.J."/>
            <person name="Sabat G."/>
            <person name="Salamov A."/>
            <person name="Samejima M."/>
            <person name="Schmutz J."/>
            <person name="Slot J.C."/>
            <person name="St John F."/>
            <person name="Stenlid J."/>
            <person name="Sun H."/>
            <person name="Sun S."/>
            <person name="Syed K."/>
            <person name="Tsang A."/>
            <person name="Wiebenga A."/>
            <person name="Young D."/>
            <person name="Pisabarro A."/>
            <person name="Eastwood D.C."/>
            <person name="Martin F."/>
            <person name="Cullen D."/>
            <person name="Grigoriev I.V."/>
            <person name="Hibbett D.S."/>
        </authorList>
    </citation>
    <scope>NUCLEOTIDE SEQUENCE [LARGE SCALE GENOMIC DNA]</scope>
    <source>
        <strain evidence="3">RWD-64-598 SS2</strain>
    </source>
</reference>
<dbReference type="OrthoDB" id="3270670at2759"/>
<dbReference type="Proteomes" id="UP000053558">
    <property type="component" value="Unassembled WGS sequence"/>
</dbReference>
<name>A0A5M3MHY6_CONPW</name>
<gene>
    <name evidence="2" type="ORF">CONPUDRAFT_138824</name>
</gene>
<dbReference type="GeneID" id="19201258"/>
<feature type="compositionally biased region" description="Low complexity" evidence="1">
    <location>
        <begin position="245"/>
        <end position="261"/>
    </location>
</feature>
<organism evidence="2 3">
    <name type="scientific">Coniophora puteana (strain RWD-64-598)</name>
    <name type="common">Brown rot fungus</name>
    <dbReference type="NCBI Taxonomy" id="741705"/>
    <lineage>
        <taxon>Eukaryota</taxon>
        <taxon>Fungi</taxon>
        <taxon>Dikarya</taxon>
        <taxon>Basidiomycota</taxon>
        <taxon>Agaricomycotina</taxon>
        <taxon>Agaricomycetes</taxon>
        <taxon>Agaricomycetidae</taxon>
        <taxon>Boletales</taxon>
        <taxon>Coniophorineae</taxon>
        <taxon>Coniophoraceae</taxon>
        <taxon>Coniophora</taxon>
    </lineage>
</organism>
<evidence type="ECO:0000313" key="2">
    <source>
        <dbReference type="EMBL" id="EIW78657.1"/>
    </source>
</evidence>
<feature type="region of interest" description="Disordered" evidence="1">
    <location>
        <begin position="167"/>
        <end position="213"/>
    </location>
</feature>
<dbReference type="EMBL" id="JH711582">
    <property type="protein sequence ID" value="EIW78657.1"/>
    <property type="molecule type" value="Genomic_DNA"/>
</dbReference>
<comment type="caution">
    <text evidence="2">The sequence shown here is derived from an EMBL/GenBank/DDBJ whole genome shotgun (WGS) entry which is preliminary data.</text>
</comment>
<feature type="region of interest" description="Disordered" evidence="1">
    <location>
        <begin position="44"/>
        <end position="76"/>
    </location>
</feature>
<feature type="compositionally biased region" description="Polar residues" evidence="1">
    <location>
        <begin position="1"/>
        <end position="10"/>
    </location>
</feature>
<feature type="compositionally biased region" description="Low complexity" evidence="1">
    <location>
        <begin position="48"/>
        <end position="68"/>
    </location>
</feature>
<dbReference type="AlphaFoldDB" id="A0A5M3MHY6"/>
<evidence type="ECO:0000313" key="3">
    <source>
        <dbReference type="Proteomes" id="UP000053558"/>
    </source>
</evidence>
<keyword evidence="3" id="KW-1185">Reference proteome</keyword>
<accession>A0A5M3MHY6</accession>
<dbReference type="KEGG" id="cput:CONPUDRAFT_138824"/>
<feature type="region of interest" description="Disordered" evidence="1">
    <location>
        <begin position="240"/>
        <end position="261"/>
    </location>
</feature>
<evidence type="ECO:0000256" key="1">
    <source>
        <dbReference type="SAM" id="MobiDB-lite"/>
    </source>
</evidence>
<sequence length="315" mass="33499">MSPPSSLTRSSYRHVSGGAGPKYNGAAQLGPDLYAMNSSGMLAPNLLSSTSSTSTDSTSSSHLASSGSPPVKVEPEDLAGTDCFVMEFSGSSAASQRAMSSAGPAVVPLRATQASKPMRKMMGVFRLNPFTIHESAPGNMTWTGEEAGPLEEEPRLIEFQLDWGERESVSPEPENNAIQLPQPHSHSHSSFTTRNVHNEGRYAGSGRSEDPVVASPAQLHYPLALSPASWEEPHYAAASSHRAYNRSPRSESSSSSSRHASFDASFPEYHSGGDYHHESHSSNSCGAAAAGAPYSLTSMSRRWPAPATLTTPYIM</sequence>